<reference evidence="1 2" key="1">
    <citation type="journal article" date="2014" name="Am. J. Bot.">
        <title>Genome assembly and annotation for red clover (Trifolium pratense; Fabaceae).</title>
        <authorList>
            <person name="Istvanek J."/>
            <person name="Jaros M."/>
            <person name="Krenek A."/>
            <person name="Repkova J."/>
        </authorList>
    </citation>
    <scope>NUCLEOTIDE SEQUENCE [LARGE SCALE GENOMIC DNA]</scope>
    <source>
        <strain evidence="2">cv. Tatra</strain>
        <tissue evidence="1">Young leaves</tissue>
    </source>
</reference>
<name>A0A2K3KQ09_TRIPR</name>
<evidence type="ECO:0000313" key="2">
    <source>
        <dbReference type="Proteomes" id="UP000236291"/>
    </source>
</evidence>
<dbReference type="Proteomes" id="UP000236291">
    <property type="component" value="Unassembled WGS sequence"/>
</dbReference>
<dbReference type="EMBL" id="ASHM01226659">
    <property type="protein sequence ID" value="PNX68364.1"/>
    <property type="molecule type" value="Genomic_DNA"/>
</dbReference>
<protein>
    <submittedName>
        <fullName evidence="1">Uncharacterized protein</fullName>
    </submittedName>
</protein>
<evidence type="ECO:0000313" key="1">
    <source>
        <dbReference type="EMBL" id="PNX68364.1"/>
    </source>
</evidence>
<comment type="caution">
    <text evidence="1">The sequence shown here is derived from an EMBL/GenBank/DDBJ whole genome shotgun (WGS) entry which is preliminary data.</text>
</comment>
<feature type="non-terminal residue" evidence="1">
    <location>
        <position position="23"/>
    </location>
</feature>
<reference evidence="1 2" key="2">
    <citation type="journal article" date="2017" name="Front. Plant Sci.">
        <title>Gene Classification and Mining of Molecular Markers Useful in Red Clover (Trifolium pratense) Breeding.</title>
        <authorList>
            <person name="Istvanek J."/>
            <person name="Dluhosova J."/>
            <person name="Dluhos P."/>
            <person name="Patkova L."/>
            <person name="Nedelnik J."/>
            <person name="Repkova J."/>
        </authorList>
    </citation>
    <scope>NUCLEOTIDE SEQUENCE [LARGE SCALE GENOMIC DNA]</scope>
    <source>
        <strain evidence="2">cv. Tatra</strain>
        <tissue evidence="1">Young leaves</tissue>
    </source>
</reference>
<organism evidence="1 2">
    <name type="scientific">Trifolium pratense</name>
    <name type="common">Red clover</name>
    <dbReference type="NCBI Taxonomy" id="57577"/>
    <lineage>
        <taxon>Eukaryota</taxon>
        <taxon>Viridiplantae</taxon>
        <taxon>Streptophyta</taxon>
        <taxon>Embryophyta</taxon>
        <taxon>Tracheophyta</taxon>
        <taxon>Spermatophyta</taxon>
        <taxon>Magnoliopsida</taxon>
        <taxon>eudicotyledons</taxon>
        <taxon>Gunneridae</taxon>
        <taxon>Pentapetalae</taxon>
        <taxon>rosids</taxon>
        <taxon>fabids</taxon>
        <taxon>Fabales</taxon>
        <taxon>Fabaceae</taxon>
        <taxon>Papilionoideae</taxon>
        <taxon>50 kb inversion clade</taxon>
        <taxon>NPAAA clade</taxon>
        <taxon>Hologalegina</taxon>
        <taxon>IRL clade</taxon>
        <taxon>Trifolieae</taxon>
        <taxon>Trifolium</taxon>
    </lineage>
</organism>
<proteinExistence type="predicted"/>
<sequence length="23" mass="2348">MAATAAARPLVTIQTLEGDMATD</sequence>
<dbReference type="AlphaFoldDB" id="A0A2K3KQ09"/>
<accession>A0A2K3KQ09</accession>
<gene>
    <name evidence="1" type="ORF">L195_g063943</name>
</gene>